<dbReference type="PANTHER" id="PTHR11839:SF18">
    <property type="entry name" value="NUDIX HYDROLASE DOMAIN-CONTAINING PROTEIN"/>
    <property type="match status" value="1"/>
</dbReference>
<dbReference type="PANTHER" id="PTHR11839">
    <property type="entry name" value="UDP/ADP-SUGAR PYROPHOSPHATASE"/>
    <property type="match status" value="1"/>
</dbReference>
<evidence type="ECO:0000313" key="4">
    <source>
        <dbReference type="EMBL" id="MBL1077738.1"/>
    </source>
</evidence>
<dbReference type="InterPro" id="IPR020476">
    <property type="entry name" value="Nudix_hydrolase"/>
</dbReference>
<keyword evidence="5" id="KW-1185">Reference proteome</keyword>
<evidence type="ECO:0000259" key="3">
    <source>
        <dbReference type="PROSITE" id="PS51462"/>
    </source>
</evidence>
<dbReference type="CDD" id="cd24161">
    <property type="entry name" value="NUDIX_ADPRase_Ndx2"/>
    <property type="match status" value="1"/>
</dbReference>
<protein>
    <submittedName>
        <fullName evidence="4">NUDIX hydrolase</fullName>
    </submittedName>
</protein>
<reference evidence="4 5" key="1">
    <citation type="submission" date="2021-01" db="EMBL/GenBank/DDBJ databases">
        <title>WGS of actinomycetes isolated from Thailand.</title>
        <authorList>
            <person name="Thawai C."/>
        </authorList>
    </citation>
    <scope>NUCLEOTIDE SEQUENCE [LARGE SCALE GENOMIC DNA]</scope>
    <source>
        <strain evidence="4 5">LPG 2</strain>
    </source>
</reference>
<evidence type="ECO:0000256" key="1">
    <source>
        <dbReference type="ARBA" id="ARBA00001946"/>
    </source>
</evidence>
<dbReference type="InterPro" id="IPR015797">
    <property type="entry name" value="NUDIX_hydrolase-like_dom_sf"/>
</dbReference>
<dbReference type="RefSeq" id="WP_201951638.1">
    <property type="nucleotide sequence ID" value="NZ_JAERRJ010000010.1"/>
</dbReference>
<feature type="domain" description="Nudix hydrolase" evidence="3">
    <location>
        <begin position="25"/>
        <end position="166"/>
    </location>
</feature>
<evidence type="ECO:0000256" key="2">
    <source>
        <dbReference type="ARBA" id="ARBA00022801"/>
    </source>
</evidence>
<keyword evidence="2 4" id="KW-0378">Hydrolase</keyword>
<dbReference type="SUPFAM" id="SSF55811">
    <property type="entry name" value="Nudix"/>
    <property type="match status" value="1"/>
</dbReference>
<dbReference type="Proteomes" id="UP000602198">
    <property type="component" value="Unassembled WGS sequence"/>
</dbReference>
<dbReference type="PRINTS" id="PR00502">
    <property type="entry name" value="NUDIXFAMILY"/>
</dbReference>
<name>A0ABS1MEW7_9NOCA</name>
<dbReference type="EMBL" id="JAERRJ010000010">
    <property type="protein sequence ID" value="MBL1077738.1"/>
    <property type="molecule type" value="Genomic_DNA"/>
</dbReference>
<dbReference type="PROSITE" id="PS51462">
    <property type="entry name" value="NUDIX"/>
    <property type="match status" value="1"/>
</dbReference>
<proteinExistence type="predicted"/>
<organism evidence="4 5">
    <name type="scientific">Nocardia acididurans</name>
    <dbReference type="NCBI Taxonomy" id="2802282"/>
    <lineage>
        <taxon>Bacteria</taxon>
        <taxon>Bacillati</taxon>
        <taxon>Actinomycetota</taxon>
        <taxon>Actinomycetes</taxon>
        <taxon>Mycobacteriales</taxon>
        <taxon>Nocardiaceae</taxon>
        <taxon>Nocardia</taxon>
    </lineage>
</organism>
<dbReference type="Gene3D" id="3.90.79.10">
    <property type="entry name" value="Nucleoside Triphosphate Pyrophosphohydrolase"/>
    <property type="match status" value="1"/>
</dbReference>
<comment type="cofactor">
    <cofactor evidence="1">
        <name>Mg(2+)</name>
        <dbReference type="ChEBI" id="CHEBI:18420"/>
    </cofactor>
</comment>
<gene>
    <name evidence="4" type="ORF">JK358_25380</name>
</gene>
<accession>A0ABS1MEW7</accession>
<dbReference type="InterPro" id="IPR000086">
    <property type="entry name" value="NUDIX_hydrolase_dom"/>
</dbReference>
<dbReference type="Pfam" id="PF00293">
    <property type="entry name" value="NUDIX"/>
    <property type="match status" value="1"/>
</dbReference>
<sequence>MDSESSREIYTNPWISVREDIVRLPDGAPSIYAVVDKSDYAIVIPQDGDRFHLIEQFRYPLQERVWEFPGGAVRGAETFDAEEAARTELREETGLRAETLTYLGKLAPASATCSHRGHIFVATGLTEGPHEREPSEADMRAAWFSRAELEAMIADGRISCAQSVSAYLLLLLHERKTGRADENTSAEG</sequence>
<dbReference type="GO" id="GO:0016787">
    <property type="term" value="F:hydrolase activity"/>
    <property type="evidence" value="ECO:0007669"/>
    <property type="project" value="UniProtKB-KW"/>
</dbReference>
<comment type="caution">
    <text evidence="4">The sequence shown here is derived from an EMBL/GenBank/DDBJ whole genome shotgun (WGS) entry which is preliminary data.</text>
</comment>
<evidence type="ECO:0000313" key="5">
    <source>
        <dbReference type="Proteomes" id="UP000602198"/>
    </source>
</evidence>